<dbReference type="SUPFAM" id="SSF75005">
    <property type="entry name" value="Arabinanase/levansucrase/invertase"/>
    <property type="match status" value="1"/>
</dbReference>
<proteinExistence type="predicted"/>
<dbReference type="eggNOG" id="COG1621">
    <property type="taxonomic scope" value="Bacteria"/>
</dbReference>
<evidence type="ECO:0000313" key="2">
    <source>
        <dbReference type="Proteomes" id="UP000029046"/>
    </source>
</evidence>
<sequence>MEAQPTDPYGYLLVHFLEDPDGYAERIYMDLSDGDNPHRWIPLNGGEPLLTSTIGTTGVRDPHITRNPETGVWTIVATDLRVFGGAEGLSGREMSSWHHWSRHGSTDLMVWQSDDLIHWTGPHTLDVARRPDGSRLELGMAWACESLWVPDYYPEGHDGGRGAFVIYWSSTVFPDDDRDHTTADVRPQVLWGVTRDFTQDTYEYGGVFIDTGGDSIDTTMIQRPLPDGGQRTYRITKDNAFGNGIWMDSTDAPRWWEPETPWTTVQTRIGAEYAVGGDPGGVEGPAAFASHSADEWYLFVDVIPEIGYRPLVTDDLDAGWRPLQAEDYYLSPHTKHGGVIGLTRADYERVREALL</sequence>
<dbReference type="PANTHER" id="PTHR43301">
    <property type="entry name" value="ARABINAN ENDO-1,5-ALPHA-L-ARABINOSIDASE"/>
    <property type="match status" value="1"/>
</dbReference>
<dbReference type="CDD" id="cd08983">
    <property type="entry name" value="GH43_Bt3655-like"/>
    <property type="match status" value="1"/>
</dbReference>
<dbReference type="GO" id="GO:0045493">
    <property type="term" value="P:xylan catabolic process"/>
    <property type="evidence" value="ECO:0007669"/>
    <property type="project" value="UniProtKB-KW"/>
</dbReference>
<dbReference type="Proteomes" id="UP000029046">
    <property type="component" value="Unassembled WGS sequence"/>
</dbReference>
<dbReference type="RefSeq" id="WP_033507899.1">
    <property type="nucleotide sequence ID" value="NZ_JGYX01000005.1"/>
</dbReference>
<dbReference type="OrthoDB" id="9758923at2"/>
<organism evidence="1 2">
    <name type="scientific">Bifidobacterium pullorum subsp. gallinarum</name>
    <dbReference type="NCBI Taxonomy" id="78344"/>
    <lineage>
        <taxon>Bacteria</taxon>
        <taxon>Bacillati</taxon>
        <taxon>Actinomycetota</taxon>
        <taxon>Actinomycetes</taxon>
        <taxon>Bifidobacteriales</taxon>
        <taxon>Bifidobacteriaceae</taxon>
        <taxon>Bifidobacterium</taxon>
    </lineage>
</organism>
<accession>A0A087AP43</accession>
<keyword evidence="1" id="KW-0119">Carbohydrate metabolism</keyword>
<name>A0A087AP43_9BIFI</name>
<protein>
    <submittedName>
        <fullName evidence="1">Endo-1,4-beta-xylanase</fullName>
    </submittedName>
</protein>
<gene>
    <name evidence="1" type="ORF">BIGA_1136</name>
</gene>
<dbReference type="AlphaFoldDB" id="A0A087AP43"/>
<dbReference type="InterPro" id="IPR050727">
    <property type="entry name" value="GH43_arabinanases"/>
</dbReference>
<keyword evidence="2" id="KW-1185">Reference proteome</keyword>
<keyword evidence="1" id="KW-0326">Glycosidase</keyword>
<dbReference type="InterPro" id="IPR023296">
    <property type="entry name" value="Glyco_hydro_beta-prop_sf"/>
</dbReference>
<keyword evidence="1" id="KW-0858">Xylan degradation</keyword>
<keyword evidence="1" id="KW-0378">Hydrolase</keyword>
<evidence type="ECO:0000313" key="1">
    <source>
        <dbReference type="EMBL" id="KFI60543.1"/>
    </source>
</evidence>
<dbReference type="EMBL" id="JGYX01000005">
    <property type="protein sequence ID" value="KFI60543.1"/>
    <property type="molecule type" value="Genomic_DNA"/>
</dbReference>
<dbReference type="PANTHER" id="PTHR43301:SF3">
    <property type="entry name" value="ARABINAN ENDO-1,5-ALPHA-L-ARABINOSIDASE A-RELATED"/>
    <property type="match status" value="1"/>
</dbReference>
<dbReference type="GO" id="GO:0016798">
    <property type="term" value="F:hydrolase activity, acting on glycosyl bonds"/>
    <property type="evidence" value="ECO:0007669"/>
    <property type="project" value="UniProtKB-KW"/>
</dbReference>
<keyword evidence="1" id="KW-0624">Polysaccharide degradation</keyword>
<dbReference type="Gene3D" id="2.115.10.20">
    <property type="entry name" value="Glycosyl hydrolase domain, family 43"/>
    <property type="match status" value="1"/>
</dbReference>
<comment type="caution">
    <text evidence="1">The sequence shown here is derived from an EMBL/GenBank/DDBJ whole genome shotgun (WGS) entry which is preliminary data.</text>
</comment>
<reference evidence="1 2" key="1">
    <citation type="submission" date="2014-03" db="EMBL/GenBank/DDBJ databases">
        <title>Genomics of Bifidobacteria.</title>
        <authorList>
            <person name="Ventura M."/>
            <person name="Milani C."/>
            <person name="Lugli G.A."/>
        </authorList>
    </citation>
    <scope>NUCLEOTIDE SEQUENCE [LARGE SCALE GENOMIC DNA]</scope>
    <source>
        <strain evidence="1 2">LMG 11586</strain>
    </source>
</reference>